<dbReference type="Pfam" id="PF07727">
    <property type="entry name" value="RVT_2"/>
    <property type="match status" value="1"/>
</dbReference>
<dbReference type="RefSeq" id="XP_027071843.1">
    <property type="nucleotide sequence ID" value="XM_027216042.1"/>
</dbReference>
<dbReference type="PANTHER" id="PTHR11439:SF517">
    <property type="entry name" value="CYSTEINE-RICH RLK (RECEPTOR-LIKE PROTEIN KINASE) 8"/>
    <property type="match status" value="1"/>
</dbReference>
<accession>A0A6P6T0K5</accession>
<keyword evidence="2" id="KW-1185">Reference proteome</keyword>
<reference evidence="3" key="2">
    <citation type="submission" date="2025-08" db="UniProtKB">
        <authorList>
            <consortium name="RefSeq"/>
        </authorList>
    </citation>
    <scope>IDENTIFICATION</scope>
    <source>
        <tissue evidence="3">Leaves</tissue>
    </source>
</reference>
<dbReference type="Proteomes" id="UP001652660">
    <property type="component" value="Chromosome 10c"/>
</dbReference>
<dbReference type="AlphaFoldDB" id="A0A6P6T0K5"/>
<proteinExistence type="predicted"/>
<name>A0A6P6T0K5_COFAR</name>
<feature type="domain" description="Reverse transcriptase Ty1/copia-type" evidence="1">
    <location>
        <begin position="13"/>
        <end position="79"/>
    </location>
</feature>
<reference evidence="2" key="1">
    <citation type="journal article" date="2025" name="Foods">
        <title>Unveiling the Microbial Signatures of Arabica Coffee Cherries: Insights into Ripeness Specific Diversity, Functional Traits, and Implications for Quality and Safety.</title>
        <authorList>
            <consortium name="RefSeq"/>
            <person name="Tenea G.N."/>
            <person name="Cifuentes V."/>
            <person name="Reyes P."/>
            <person name="Cevallos-Vallejos M."/>
        </authorList>
    </citation>
    <scope>NUCLEOTIDE SEQUENCE [LARGE SCALE GENOMIC DNA]</scope>
</reference>
<dbReference type="InterPro" id="IPR013103">
    <property type="entry name" value="RVT_2"/>
</dbReference>
<dbReference type="OrthoDB" id="1932046at2759"/>
<gene>
    <name evidence="3" type="primary">LOC113696661</name>
</gene>
<evidence type="ECO:0000313" key="2">
    <source>
        <dbReference type="Proteomes" id="UP001652660"/>
    </source>
</evidence>
<evidence type="ECO:0000259" key="1">
    <source>
        <dbReference type="Pfam" id="PF07727"/>
    </source>
</evidence>
<dbReference type="GeneID" id="113696661"/>
<protein>
    <submittedName>
        <fullName evidence="3">Uncharacterized mitochondrial protein AtMg00810-like</fullName>
    </submittedName>
</protein>
<organism evidence="2 3">
    <name type="scientific">Coffea arabica</name>
    <name type="common">Arabian coffee</name>
    <dbReference type="NCBI Taxonomy" id="13443"/>
    <lineage>
        <taxon>Eukaryota</taxon>
        <taxon>Viridiplantae</taxon>
        <taxon>Streptophyta</taxon>
        <taxon>Embryophyta</taxon>
        <taxon>Tracheophyta</taxon>
        <taxon>Spermatophyta</taxon>
        <taxon>Magnoliopsida</taxon>
        <taxon>eudicotyledons</taxon>
        <taxon>Gunneridae</taxon>
        <taxon>Pentapetalae</taxon>
        <taxon>asterids</taxon>
        <taxon>lamiids</taxon>
        <taxon>Gentianales</taxon>
        <taxon>Rubiaceae</taxon>
        <taxon>Ixoroideae</taxon>
        <taxon>Gardenieae complex</taxon>
        <taxon>Bertiereae - Coffeeae clade</taxon>
        <taxon>Coffeeae</taxon>
        <taxon>Coffea</taxon>
    </lineage>
</organism>
<evidence type="ECO:0000313" key="3">
    <source>
        <dbReference type="RefSeq" id="XP_027071843.1"/>
    </source>
</evidence>
<dbReference type="PANTHER" id="PTHR11439">
    <property type="entry name" value="GAG-POL-RELATED RETROTRANSPOSON"/>
    <property type="match status" value="1"/>
</dbReference>
<sequence length="197" mass="22582">MDDKLAFMNEVLNEEVITEFRETMIKQFEITDMGLMSYFLGIEIFLSDSAIFIFQKKYVGDILKKFKMDTAKPIMTPVEEKLKLTKEGSGGGYVNPIYFKSLVGSLRYLTSTRSDINFAVGLINRFMKNSRQSHLQATKRILRYVGGTRSDGNFYSKNDPIELFGYIDSDWVGDTIKRKSTSGYAFFISSGVRRSNR</sequence>